<dbReference type="Proteomes" id="UP000001542">
    <property type="component" value="Unassembled WGS sequence"/>
</dbReference>
<evidence type="ECO:0000256" key="1">
    <source>
        <dbReference type="SAM" id="MobiDB-lite"/>
    </source>
</evidence>
<dbReference type="RefSeq" id="XP_001308754.1">
    <property type="nucleotide sequence ID" value="XM_001308753.1"/>
</dbReference>
<keyword evidence="3" id="KW-1185">Reference proteome</keyword>
<accession>A2FH11</accession>
<feature type="region of interest" description="Disordered" evidence="1">
    <location>
        <begin position="43"/>
        <end position="72"/>
    </location>
</feature>
<dbReference type="KEGG" id="tva:4753586"/>
<sequence>MLTVSSDTTLFGDFPQEPIERVDNNKEKYSKKYKLVPKVVEVKENKDTNTKQNQKSEPQKAKINPNDRPTEHKAILKGTHGHKLFAMLNSIKITPKAPQPEIENVEPKGNVAKRKLTMSK</sequence>
<name>A2FH11_TRIV3</name>
<organism evidence="2 3">
    <name type="scientific">Trichomonas vaginalis (strain ATCC PRA-98 / G3)</name>
    <dbReference type="NCBI Taxonomy" id="412133"/>
    <lineage>
        <taxon>Eukaryota</taxon>
        <taxon>Metamonada</taxon>
        <taxon>Parabasalia</taxon>
        <taxon>Trichomonadida</taxon>
        <taxon>Trichomonadidae</taxon>
        <taxon>Trichomonas</taxon>
    </lineage>
</organism>
<dbReference type="AlphaFoldDB" id="A2FH11"/>
<proteinExistence type="predicted"/>
<protein>
    <submittedName>
        <fullName evidence="2">Uncharacterized protein</fullName>
    </submittedName>
</protein>
<gene>
    <name evidence="2" type="ORF">TVAG_375330</name>
</gene>
<dbReference type="VEuPathDB" id="TrichDB:TVAGG3_0859370"/>
<dbReference type="InParanoid" id="A2FH11"/>
<reference evidence="2" key="2">
    <citation type="journal article" date="2007" name="Science">
        <title>Draft genome sequence of the sexually transmitted pathogen Trichomonas vaginalis.</title>
        <authorList>
            <person name="Carlton J.M."/>
            <person name="Hirt R.P."/>
            <person name="Silva J.C."/>
            <person name="Delcher A.L."/>
            <person name="Schatz M."/>
            <person name="Zhao Q."/>
            <person name="Wortman J.R."/>
            <person name="Bidwell S.L."/>
            <person name="Alsmark U.C.M."/>
            <person name="Besteiro S."/>
            <person name="Sicheritz-Ponten T."/>
            <person name="Noel C.J."/>
            <person name="Dacks J.B."/>
            <person name="Foster P.G."/>
            <person name="Simillion C."/>
            <person name="Van de Peer Y."/>
            <person name="Miranda-Saavedra D."/>
            <person name="Barton G.J."/>
            <person name="Westrop G.D."/>
            <person name="Mueller S."/>
            <person name="Dessi D."/>
            <person name="Fiori P.L."/>
            <person name="Ren Q."/>
            <person name="Paulsen I."/>
            <person name="Zhang H."/>
            <person name="Bastida-Corcuera F.D."/>
            <person name="Simoes-Barbosa A."/>
            <person name="Brown M.T."/>
            <person name="Hayes R.D."/>
            <person name="Mukherjee M."/>
            <person name="Okumura C.Y."/>
            <person name="Schneider R."/>
            <person name="Smith A.J."/>
            <person name="Vanacova S."/>
            <person name="Villalvazo M."/>
            <person name="Haas B.J."/>
            <person name="Pertea M."/>
            <person name="Feldblyum T.V."/>
            <person name="Utterback T.R."/>
            <person name="Shu C.L."/>
            <person name="Osoegawa K."/>
            <person name="de Jong P.J."/>
            <person name="Hrdy I."/>
            <person name="Horvathova L."/>
            <person name="Zubacova Z."/>
            <person name="Dolezal P."/>
            <person name="Malik S.B."/>
            <person name="Logsdon J.M. Jr."/>
            <person name="Henze K."/>
            <person name="Gupta A."/>
            <person name="Wang C.C."/>
            <person name="Dunne R.L."/>
            <person name="Upcroft J.A."/>
            <person name="Upcroft P."/>
            <person name="White O."/>
            <person name="Salzberg S.L."/>
            <person name="Tang P."/>
            <person name="Chiu C.-H."/>
            <person name="Lee Y.-S."/>
            <person name="Embley T.M."/>
            <person name="Coombs G.H."/>
            <person name="Mottram J.C."/>
            <person name="Tachezy J."/>
            <person name="Fraser-Liggett C.M."/>
            <person name="Johnson P.J."/>
        </authorList>
    </citation>
    <scope>NUCLEOTIDE SEQUENCE [LARGE SCALE GENOMIC DNA]</scope>
    <source>
        <strain evidence="2">G3</strain>
    </source>
</reference>
<feature type="compositionally biased region" description="Basic residues" evidence="1">
    <location>
        <begin position="111"/>
        <end position="120"/>
    </location>
</feature>
<feature type="region of interest" description="Disordered" evidence="1">
    <location>
        <begin position="98"/>
        <end position="120"/>
    </location>
</feature>
<feature type="compositionally biased region" description="Basic and acidic residues" evidence="1">
    <location>
        <begin position="18"/>
        <end position="27"/>
    </location>
</feature>
<reference evidence="2" key="1">
    <citation type="submission" date="2006-10" db="EMBL/GenBank/DDBJ databases">
        <authorList>
            <person name="Amadeo P."/>
            <person name="Zhao Q."/>
            <person name="Wortman J."/>
            <person name="Fraser-Liggett C."/>
            <person name="Carlton J."/>
        </authorList>
    </citation>
    <scope>NUCLEOTIDE SEQUENCE</scope>
    <source>
        <strain evidence="2">G3</strain>
    </source>
</reference>
<dbReference type="VEuPathDB" id="TrichDB:TVAG_375330"/>
<evidence type="ECO:0000313" key="2">
    <source>
        <dbReference type="EMBL" id="EAX95824.1"/>
    </source>
</evidence>
<evidence type="ECO:0000313" key="3">
    <source>
        <dbReference type="Proteomes" id="UP000001542"/>
    </source>
</evidence>
<dbReference type="EMBL" id="DS113787">
    <property type="protein sequence ID" value="EAX95824.1"/>
    <property type="molecule type" value="Genomic_DNA"/>
</dbReference>
<feature type="region of interest" description="Disordered" evidence="1">
    <location>
        <begin position="1"/>
        <end position="27"/>
    </location>
</feature>